<protein>
    <submittedName>
        <fullName evidence="1">Uncharacterized protein</fullName>
    </submittedName>
</protein>
<comment type="caution">
    <text evidence="1">The sequence shown here is derived from an EMBL/GenBank/DDBJ whole genome shotgun (WGS) entry which is preliminary data.</text>
</comment>
<dbReference type="Proteomes" id="UP000828390">
    <property type="component" value="Unassembled WGS sequence"/>
</dbReference>
<accession>A0A9D4I6Q1</accession>
<name>A0A9D4I6Q1_DREPO</name>
<evidence type="ECO:0000313" key="1">
    <source>
        <dbReference type="EMBL" id="KAH3750219.1"/>
    </source>
</evidence>
<keyword evidence="2" id="KW-1185">Reference proteome</keyword>
<dbReference type="AlphaFoldDB" id="A0A9D4I6Q1"/>
<dbReference type="EMBL" id="JAIWYP010000010">
    <property type="protein sequence ID" value="KAH3750219.1"/>
    <property type="molecule type" value="Genomic_DNA"/>
</dbReference>
<organism evidence="1 2">
    <name type="scientific">Dreissena polymorpha</name>
    <name type="common">Zebra mussel</name>
    <name type="synonym">Mytilus polymorpha</name>
    <dbReference type="NCBI Taxonomy" id="45954"/>
    <lineage>
        <taxon>Eukaryota</taxon>
        <taxon>Metazoa</taxon>
        <taxon>Spiralia</taxon>
        <taxon>Lophotrochozoa</taxon>
        <taxon>Mollusca</taxon>
        <taxon>Bivalvia</taxon>
        <taxon>Autobranchia</taxon>
        <taxon>Heteroconchia</taxon>
        <taxon>Euheterodonta</taxon>
        <taxon>Imparidentia</taxon>
        <taxon>Neoheterodontei</taxon>
        <taxon>Myida</taxon>
        <taxon>Dreissenoidea</taxon>
        <taxon>Dreissenidae</taxon>
        <taxon>Dreissena</taxon>
    </lineage>
</organism>
<proteinExistence type="predicted"/>
<gene>
    <name evidence="1" type="ORF">DPMN_184738</name>
</gene>
<reference evidence="1" key="1">
    <citation type="journal article" date="2019" name="bioRxiv">
        <title>The Genome of the Zebra Mussel, Dreissena polymorpha: A Resource for Invasive Species Research.</title>
        <authorList>
            <person name="McCartney M.A."/>
            <person name="Auch B."/>
            <person name="Kono T."/>
            <person name="Mallez S."/>
            <person name="Zhang Y."/>
            <person name="Obille A."/>
            <person name="Becker A."/>
            <person name="Abrahante J.E."/>
            <person name="Garbe J."/>
            <person name="Badalamenti J.P."/>
            <person name="Herman A."/>
            <person name="Mangelson H."/>
            <person name="Liachko I."/>
            <person name="Sullivan S."/>
            <person name="Sone E.D."/>
            <person name="Koren S."/>
            <person name="Silverstein K.A.T."/>
            <person name="Beckman K.B."/>
            <person name="Gohl D.M."/>
        </authorList>
    </citation>
    <scope>NUCLEOTIDE SEQUENCE</scope>
    <source>
        <strain evidence="1">Duluth1</strain>
        <tissue evidence="1">Whole animal</tissue>
    </source>
</reference>
<reference evidence="1" key="2">
    <citation type="submission" date="2020-11" db="EMBL/GenBank/DDBJ databases">
        <authorList>
            <person name="McCartney M.A."/>
            <person name="Auch B."/>
            <person name="Kono T."/>
            <person name="Mallez S."/>
            <person name="Becker A."/>
            <person name="Gohl D.M."/>
            <person name="Silverstein K.A.T."/>
            <person name="Koren S."/>
            <person name="Bechman K.B."/>
            <person name="Herman A."/>
            <person name="Abrahante J.E."/>
            <person name="Garbe J."/>
        </authorList>
    </citation>
    <scope>NUCLEOTIDE SEQUENCE</scope>
    <source>
        <strain evidence="1">Duluth1</strain>
        <tissue evidence="1">Whole animal</tissue>
    </source>
</reference>
<evidence type="ECO:0000313" key="2">
    <source>
        <dbReference type="Proteomes" id="UP000828390"/>
    </source>
</evidence>
<sequence length="88" mass="9944">MEGYAKQVEEFATFGDMSDIQKYLRKSQALSNKLEQAAEKVSVKYITLTTLLLELSPFVCVENITIPNLLLELFPFVSVKNITLTTLL</sequence>